<dbReference type="PANTHER" id="PTHR31563">
    <property type="entry name" value="ION CHANNEL POLLUX-RELATED"/>
    <property type="match status" value="1"/>
</dbReference>
<keyword evidence="6" id="KW-0406">Ion transport</keyword>
<protein>
    <recommendedName>
        <fullName evidence="10">RCK N-terminal domain-containing protein</fullName>
    </recommendedName>
</protein>
<feature type="compositionally biased region" description="Polar residues" evidence="8">
    <location>
        <begin position="59"/>
        <end position="71"/>
    </location>
</feature>
<feature type="transmembrane region" description="Helical" evidence="9">
    <location>
        <begin position="205"/>
        <end position="225"/>
    </location>
</feature>
<dbReference type="GO" id="GO:0012505">
    <property type="term" value="C:endomembrane system"/>
    <property type="evidence" value="ECO:0007669"/>
    <property type="project" value="UniProtKB-SubCell"/>
</dbReference>
<feature type="region of interest" description="Disordered" evidence="8">
    <location>
        <begin position="135"/>
        <end position="170"/>
    </location>
</feature>
<feature type="transmembrane region" description="Helical" evidence="9">
    <location>
        <begin position="331"/>
        <end position="352"/>
    </location>
</feature>
<organism evidence="11 12">
    <name type="scientific">Zizania palustris</name>
    <name type="common">Northern wild rice</name>
    <dbReference type="NCBI Taxonomy" id="103762"/>
    <lineage>
        <taxon>Eukaryota</taxon>
        <taxon>Viridiplantae</taxon>
        <taxon>Streptophyta</taxon>
        <taxon>Embryophyta</taxon>
        <taxon>Tracheophyta</taxon>
        <taxon>Spermatophyta</taxon>
        <taxon>Magnoliopsida</taxon>
        <taxon>Liliopsida</taxon>
        <taxon>Poales</taxon>
        <taxon>Poaceae</taxon>
        <taxon>BOP clade</taxon>
        <taxon>Oryzoideae</taxon>
        <taxon>Oryzeae</taxon>
        <taxon>Zizaniinae</taxon>
        <taxon>Zizania</taxon>
    </lineage>
</organism>
<dbReference type="EMBL" id="JAAALK010000282">
    <property type="protein sequence ID" value="KAG8078609.1"/>
    <property type="molecule type" value="Genomic_DNA"/>
</dbReference>
<dbReference type="InterPro" id="IPR044849">
    <property type="entry name" value="CASTOR/POLLUX/SYM8-like"/>
</dbReference>
<sequence>MRITNRGVKPEFVSGYCCQAGLSSLLMAESDGGEASHGAGPGGGGEGSPDPPRPPRPQLTKSHTISGSTASVFDRGSGWARDSTLVQRSSTAPLPPAAAPAPRRLTVAVYDPPYASPNDGVLDRDWCYSSFLGPHASRPRQPQPTPTVANCRNPTPSPPPPVSVSQRREEKSLASVVKRPVLLNERSLSPSPPMQRAPRFDLSPYLVLMLVITVTSFSLAVWQWMKVTVLQEKIRSCRGVNAVDCKKTAEMFRVNRGHGSDFVSSENWNLVPCSTMLVFAITVFLFKYIDQLRLNSRSSMRVRSTEEEVPLKKRIAYKVDVFFSGHPYAKLLALLLATIVLIASGGIALYVVSGSGFLEALWLSWTFVADSGNHADQVGLGPRIVSVSISSGGMLVFATMLGIVSDAISEKVDSWRKGKSEVIEVNHILILGWSDKLGSLLKQLAIANKSIGGGVVVVLAERDKEEMEMDIGKLDFDFMGTSVICRSGSPLILADLKKVTAQAILLIFLCLLHEFTHLDNFLSYHVNISYIKPNTIFFSQVSVSKARAVIVLASDENADQSDARALRVVLSLTGVKEGLRGHVVVEMSDLDNEPLVKLVGGELIETVVAHDVIGRLMIQCALQPGLALIWEDILGFENAEFYIKRWPELDSMRFGDVLISFPDAVPCGVKLASKAGKILMNPDDDYILREGDEVLVIAEDDDTYAPAPVPQVHKGLLPNIPTPPKYPEKILFCGWRRDIHDMIMVLEAFLAEGSELWMFNEVPEKERERKLTDCGMDIFGLTRIKLVHKEGNAVIRRHLEILPLETFDSILILADESVEDSIVHSDSRSLATLLLIRDIQSKRLPSKELKSPLRYTCHSSWIREMQHASDKSIIISEILDSRTRNLVSVSKISDYVLSNELVSMALAMVAEDKQINRVLEELFAEEGNEMCVRPAEFYLYEQEELSFFDIMVRARERDEIVIGYRLAKTDQAIINPEQKSEIRKWSLDDVFVVISKEDSATYFVRTTVMRSKPVVYFTPFD</sequence>
<reference evidence="11" key="2">
    <citation type="submission" date="2021-02" db="EMBL/GenBank/DDBJ databases">
        <authorList>
            <person name="Kimball J.A."/>
            <person name="Haas M.W."/>
            <person name="Macchietto M."/>
            <person name="Kono T."/>
            <person name="Duquette J."/>
            <person name="Shao M."/>
        </authorList>
    </citation>
    <scope>NUCLEOTIDE SEQUENCE</scope>
    <source>
        <tissue evidence="11">Fresh leaf tissue</tissue>
    </source>
</reference>
<evidence type="ECO:0000256" key="4">
    <source>
        <dbReference type="ARBA" id="ARBA00022692"/>
    </source>
</evidence>
<accession>A0A8J5TEV7</accession>
<keyword evidence="4 9" id="KW-0812">Transmembrane</keyword>
<dbReference type="Proteomes" id="UP000729402">
    <property type="component" value="Unassembled WGS sequence"/>
</dbReference>
<dbReference type="InterPro" id="IPR003148">
    <property type="entry name" value="RCK_N"/>
</dbReference>
<dbReference type="OrthoDB" id="414047at2759"/>
<evidence type="ECO:0000259" key="10">
    <source>
        <dbReference type="PROSITE" id="PS51201"/>
    </source>
</evidence>
<dbReference type="Pfam" id="PF06241">
    <property type="entry name" value="Castor_Poll_mid"/>
    <property type="match status" value="1"/>
</dbReference>
<evidence type="ECO:0000256" key="5">
    <source>
        <dbReference type="ARBA" id="ARBA00022989"/>
    </source>
</evidence>
<evidence type="ECO:0000313" key="12">
    <source>
        <dbReference type="Proteomes" id="UP000729402"/>
    </source>
</evidence>
<feature type="region of interest" description="Disordered" evidence="8">
    <location>
        <begin position="30"/>
        <end position="78"/>
    </location>
</feature>
<evidence type="ECO:0000256" key="2">
    <source>
        <dbReference type="ARBA" id="ARBA00008577"/>
    </source>
</evidence>
<dbReference type="InterPro" id="IPR010420">
    <property type="entry name" value="CASTOR/POLLUX/SYM8_dom"/>
</dbReference>
<keyword evidence="12" id="KW-1185">Reference proteome</keyword>
<comment type="similarity">
    <text evidence="2">Belongs to the castor/pollux (TC 1.A.1.23) family.</text>
</comment>
<gene>
    <name evidence="11" type="ORF">GUJ93_ZPchr0007g3928</name>
</gene>
<dbReference type="AlphaFoldDB" id="A0A8J5TEV7"/>
<keyword evidence="7 9" id="KW-0472">Membrane</keyword>
<evidence type="ECO:0000256" key="7">
    <source>
        <dbReference type="ARBA" id="ARBA00023136"/>
    </source>
</evidence>
<keyword evidence="5 9" id="KW-1133">Transmembrane helix</keyword>
<keyword evidence="3" id="KW-0813">Transport</keyword>
<dbReference type="GO" id="GO:0006813">
    <property type="term" value="P:potassium ion transport"/>
    <property type="evidence" value="ECO:0007669"/>
    <property type="project" value="InterPro"/>
</dbReference>
<evidence type="ECO:0000256" key="8">
    <source>
        <dbReference type="SAM" id="MobiDB-lite"/>
    </source>
</evidence>
<dbReference type="PANTHER" id="PTHR31563:SF10">
    <property type="entry name" value="ION CHANNEL POLLUX-RELATED"/>
    <property type="match status" value="1"/>
</dbReference>
<comment type="caution">
    <text evidence="11">The sequence shown here is derived from an EMBL/GenBank/DDBJ whole genome shotgun (WGS) entry which is preliminary data.</text>
</comment>
<evidence type="ECO:0000256" key="1">
    <source>
        <dbReference type="ARBA" id="ARBA00004127"/>
    </source>
</evidence>
<feature type="transmembrane region" description="Helical" evidence="9">
    <location>
        <begin position="268"/>
        <end position="289"/>
    </location>
</feature>
<evidence type="ECO:0000313" key="11">
    <source>
        <dbReference type="EMBL" id="KAG8078609.1"/>
    </source>
</evidence>
<evidence type="ECO:0000256" key="9">
    <source>
        <dbReference type="SAM" id="Phobius"/>
    </source>
</evidence>
<feature type="domain" description="RCK N-terminal" evidence="10">
    <location>
        <begin position="727"/>
        <end position="873"/>
    </location>
</feature>
<dbReference type="PROSITE" id="PS51201">
    <property type="entry name" value="RCK_N"/>
    <property type="match status" value="1"/>
</dbReference>
<comment type="subcellular location">
    <subcellularLocation>
        <location evidence="1">Endomembrane system</location>
        <topology evidence="1">Multi-pass membrane protein</topology>
    </subcellularLocation>
</comment>
<evidence type="ECO:0000256" key="3">
    <source>
        <dbReference type="ARBA" id="ARBA00022448"/>
    </source>
</evidence>
<evidence type="ECO:0000256" key="6">
    <source>
        <dbReference type="ARBA" id="ARBA00023065"/>
    </source>
</evidence>
<proteinExistence type="inferred from homology"/>
<name>A0A8J5TEV7_ZIZPA</name>
<reference evidence="11" key="1">
    <citation type="journal article" date="2021" name="bioRxiv">
        <title>Whole Genome Assembly and Annotation of Northern Wild Rice, Zizania palustris L., Supports a Whole Genome Duplication in the Zizania Genus.</title>
        <authorList>
            <person name="Haas M."/>
            <person name="Kono T."/>
            <person name="Macchietto M."/>
            <person name="Millas R."/>
            <person name="McGilp L."/>
            <person name="Shao M."/>
            <person name="Duquette J."/>
            <person name="Hirsch C.N."/>
            <person name="Kimball J."/>
        </authorList>
    </citation>
    <scope>NUCLEOTIDE SEQUENCE</scope>
    <source>
        <tissue evidence="11">Fresh leaf tissue</tissue>
    </source>
</reference>